<dbReference type="EMBL" id="CM042009">
    <property type="protein sequence ID" value="KAI3792601.1"/>
    <property type="molecule type" value="Genomic_DNA"/>
</dbReference>
<reference evidence="2" key="1">
    <citation type="journal article" date="2022" name="Mol. Ecol. Resour.">
        <title>The genomes of chicory, endive, great burdock and yacon provide insights into Asteraceae palaeo-polyploidization history and plant inulin production.</title>
        <authorList>
            <person name="Fan W."/>
            <person name="Wang S."/>
            <person name="Wang H."/>
            <person name="Wang A."/>
            <person name="Jiang F."/>
            <person name="Liu H."/>
            <person name="Zhao H."/>
            <person name="Xu D."/>
            <person name="Zhang Y."/>
        </authorList>
    </citation>
    <scope>NUCLEOTIDE SEQUENCE [LARGE SCALE GENOMIC DNA]</scope>
    <source>
        <strain evidence="2">cv. Punajuju</strain>
    </source>
</reference>
<keyword evidence="2" id="KW-1185">Reference proteome</keyword>
<reference evidence="1 2" key="2">
    <citation type="journal article" date="2022" name="Mol. Ecol. Resour.">
        <title>The genomes of chicory, endive, great burdock and yacon provide insights into Asteraceae paleo-polyploidization history and plant inulin production.</title>
        <authorList>
            <person name="Fan W."/>
            <person name="Wang S."/>
            <person name="Wang H."/>
            <person name="Wang A."/>
            <person name="Jiang F."/>
            <person name="Liu H."/>
            <person name="Zhao H."/>
            <person name="Xu D."/>
            <person name="Zhang Y."/>
        </authorList>
    </citation>
    <scope>NUCLEOTIDE SEQUENCE [LARGE SCALE GENOMIC DNA]</scope>
    <source>
        <strain evidence="2">cv. Punajuju</strain>
        <tissue evidence="1">Leaves</tissue>
    </source>
</reference>
<organism evidence="1 2">
    <name type="scientific">Cichorium intybus</name>
    <name type="common">Chicory</name>
    <dbReference type="NCBI Taxonomy" id="13427"/>
    <lineage>
        <taxon>Eukaryota</taxon>
        <taxon>Viridiplantae</taxon>
        <taxon>Streptophyta</taxon>
        <taxon>Embryophyta</taxon>
        <taxon>Tracheophyta</taxon>
        <taxon>Spermatophyta</taxon>
        <taxon>Magnoliopsida</taxon>
        <taxon>eudicotyledons</taxon>
        <taxon>Gunneridae</taxon>
        <taxon>Pentapetalae</taxon>
        <taxon>asterids</taxon>
        <taxon>campanulids</taxon>
        <taxon>Asterales</taxon>
        <taxon>Asteraceae</taxon>
        <taxon>Cichorioideae</taxon>
        <taxon>Cichorieae</taxon>
        <taxon>Cichoriinae</taxon>
        <taxon>Cichorium</taxon>
    </lineage>
</organism>
<protein>
    <submittedName>
        <fullName evidence="1">Uncharacterized protein</fullName>
    </submittedName>
</protein>
<gene>
    <name evidence="1" type="ORF">L2E82_06484</name>
</gene>
<sequence>MESVCVYEPTTVIHELTQGIEMAKQLRHNLNSAEAREFLIQKILSSYDKALFVLKSGGQPGVTPLPESSLPKSSASTDSPQSGEFEFGFDQNVFSKKRKFPTPWEDEVRILTENELEGNTNDDYSWRKYGQKDILGAKFPRSYYKCSNNKVQKCMATKQVKKMDENPTAFEVTYKGIHTCNNVSQLAPPPPSPEKHETKPTHHHLYHELSSPNPSDILSNLRANLSVNTWDMDAILPSSFSFPSTPFGFSDDDFQSLFPNHMDGEFLQGYSQPFISPATSESNYLTDWGSSSSLDFPTNPVDLYPDFEFNNSFL</sequence>
<evidence type="ECO:0000313" key="1">
    <source>
        <dbReference type="EMBL" id="KAI3792601.1"/>
    </source>
</evidence>
<dbReference type="Proteomes" id="UP001055811">
    <property type="component" value="Linkage Group LG01"/>
</dbReference>
<comment type="caution">
    <text evidence="1">The sequence shown here is derived from an EMBL/GenBank/DDBJ whole genome shotgun (WGS) entry which is preliminary data.</text>
</comment>
<evidence type="ECO:0000313" key="2">
    <source>
        <dbReference type="Proteomes" id="UP001055811"/>
    </source>
</evidence>
<name>A0ACB9HB82_CICIN</name>
<proteinExistence type="predicted"/>
<accession>A0ACB9HB82</accession>